<name>A1RSN6_PYRIL</name>
<dbReference type="CDD" id="cd10441">
    <property type="entry name" value="GIY-YIG_COG1833"/>
    <property type="match status" value="1"/>
</dbReference>
<dbReference type="HOGENOM" id="CLU_115699_2_0_2"/>
<dbReference type="eggNOG" id="arCOG00463">
    <property type="taxonomic scope" value="Archaea"/>
</dbReference>
<dbReference type="KEGG" id="pis:Pisl_0792"/>
<dbReference type="InterPro" id="IPR002837">
    <property type="entry name" value="DUF123"/>
</dbReference>
<sequence length="135" mass="15247">MGNVTSHASHRLFTAMAQGYLVFFKCPSQTINTNTARFVIETGVYTYAGSCGVSCKKRILRHLEQPARKRWHVDYLQCETLYAVVVPFSERELAKKLAEVCAYVPHFGSTDDPESPSHLFRCNLAEVVRYIGLTV</sequence>
<dbReference type="PANTHER" id="PTHR37460:SF1">
    <property type="entry name" value="ENDONUCLEASE III"/>
    <property type="match status" value="1"/>
</dbReference>
<evidence type="ECO:0000313" key="2">
    <source>
        <dbReference type="Proteomes" id="UP000002595"/>
    </source>
</evidence>
<organism evidence="1 2">
    <name type="scientific">Pyrobaculum islandicum (strain DSM 4184 / JCM 9189 / GEO3)</name>
    <dbReference type="NCBI Taxonomy" id="384616"/>
    <lineage>
        <taxon>Archaea</taxon>
        <taxon>Thermoproteota</taxon>
        <taxon>Thermoprotei</taxon>
        <taxon>Thermoproteales</taxon>
        <taxon>Thermoproteaceae</taxon>
        <taxon>Pyrobaculum</taxon>
    </lineage>
</organism>
<dbReference type="Pfam" id="PF01986">
    <property type="entry name" value="DUF123"/>
    <property type="match status" value="1"/>
</dbReference>
<dbReference type="STRING" id="384616.Pisl_0792"/>
<proteinExistence type="predicted"/>
<dbReference type="AlphaFoldDB" id="A1RSN6"/>
<dbReference type="EMBL" id="CP000504">
    <property type="protein sequence ID" value="ABL87968.1"/>
    <property type="molecule type" value="Genomic_DNA"/>
</dbReference>
<gene>
    <name evidence="1" type="ordered locus">Pisl_0792</name>
</gene>
<reference evidence="1" key="1">
    <citation type="submission" date="2006-12" db="EMBL/GenBank/DDBJ databases">
        <title>Complete sequence of Pyrobaculum islandicum DSM 4184.</title>
        <authorList>
            <person name="Copeland A."/>
            <person name="Lucas S."/>
            <person name="Lapidus A."/>
            <person name="Barry K."/>
            <person name="Detter J.C."/>
            <person name="Glavina del Rio T."/>
            <person name="Dalin E."/>
            <person name="Tice H."/>
            <person name="Pitluck S."/>
            <person name="Meincke L."/>
            <person name="Brettin T."/>
            <person name="Bruce D."/>
            <person name="Han C."/>
            <person name="Tapia R."/>
            <person name="Gilna P."/>
            <person name="Schmutz J."/>
            <person name="Larimer F."/>
            <person name="Land M."/>
            <person name="Hauser L."/>
            <person name="Kyrpides N."/>
            <person name="Mikhailova N."/>
            <person name="Cozen A.E."/>
            <person name="Fitz-Gibbon S.T."/>
            <person name="House C.H."/>
            <person name="Saltikov C."/>
            <person name="Lowe T."/>
            <person name="Richardson P."/>
        </authorList>
    </citation>
    <scope>NUCLEOTIDE SEQUENCE [LARGE SCALE GENOMIC DNA]</scope>
    <source>
        <strain evidence="1">DSM 4184</strain>
    </source>
</reference>
<dbReference type="PANTHER" id="PTHR37460">
    <property type="entry name" value="ENDONUCLEASE III"/>
    <property type="match status" value="1"/>
</dbReference>
<evidence type="ECO:0008006" key="3">
    <source>
        <dbReference type="Google" id="ProtNLM"/>
    </source>
</evidence>
<protein>
    <recommendedName>
        <fullName evidence="3">GIY-YIG domain-containing protein</fullName>
    </recommendedName>
</protein>
<evidence type="ECO:0000313" key="1">
    <source>
        <dbReference type="EMBL" id="ABL87968.1"/>
    </source>
</evidence>
<dbReference type="Proteomes" id="UP000002595">
    <property type="component" value="Chromosome"/>
</dbReference>
<keyword evidence="2" id="KW-1185">Reference proteome</keyword>
<accession>A1RSN6</accession>